<dbReference type="GeneID" id="96904606"/>
<dbReference type="Pfam" id="PF03999">
    <property type="entry name" value="MAP65_ASE1"/>
    <property type="match status" value="1"/>
</dbReference>
<dbReference type="KEGG" id="ncs:NCAS_0G00530"/>
<dbReference type="EMBL" id="HE576758">
    <property type="protein sequence ID" value="CCC70940.1"/>
    <property type="molecule type" value="Genomic_DNA"/>
</dbReference>
<accession>G0VHQ6</accession>
<name>G0VHQ6_NAUCA</name>
<dbReference type="Proteomes" id="UP000001640">
    <property type="component" value="Chromosome 7"/>
</dbReference>
<dbReference type="AlphaFoldDB" id="G0VHQ6"/>
<feature type="coiled-coil region" evidence="1">
    <location>
        <begin position="392"/>
        <end position="419"/>
    </location>
</feature>
<keyword evidence="4" id="KW-1185">Reference proteome</keyword>
<evidence type="ECO:0000256" key="1">
    <source>
        <dbReference type="SAM" id="Coils"/>
    </source>
</evidence>
<dbReference type="InterPro" id="IPR007145">
    <property type="entry name" value="MAP65_Ase1_PRC1"/>
</dbReference>
<dbReference type="GO" id="GO:0008017">
    <property type="term" value="F:microtubule binding"/>
    <property type="evidence" value="ECO:0007669"/>
    <property type="project" value="EnsemblFungi"/>
</dbReference>
<dbReference type="GO" id="GO:0000920">
    <property type="term" value="P:septum digestion after cytokinesis"/>
    <property type="evidence" value="ECO:0007669"/>
    <property type="project" value="EnsemblFungi"/>
</dbReference>
<protein>
    <recommendedName>
        <fullName evidence="5">Anaphase spindle elongation protein</fullName>
    </recommendedName>
</protein>
<dbReference type="GO" id="GO:0005737">
    <property type="term" value="C:cytoplasm"/>
    <property type="evidence" value="ECO:0007669"/>
    <property type="project" value="TreeGrafter"/>
</dbReference>
<dbReference type="GO" id="GO:0051256">
    <property type="term" value="P:mitotic spindle midzone assembly"/>
    <property type="evidence" value="ECO:0007669"/>
    <property type="project" value="TreeGrafter"/>
</dbReference>
<proteinExistence type="predicted"/>
<feature type="coiled-coil region" evidence="1">
    <location>
        <begin position="502"/>
        <end position="529"/>
    </location>
</feature>
<sequence>MNDESSTTTALLLKSTTEPQDSQSVNSSTDMKTNNSSVGSDTMTPLKNKFIISSVTNTSQITSPSKDYMALTPIRLKELDSPLKGISLREEEPNPNGFKLDGIYREKFNLIGKQLQKLLENLNVVYQNIGYSNSEIIHKEKLIFNALSDSIKTFYDEAELEMENLSKNNDNEQEILNRILVILQDPSGINTIPDLYIRNAILIQESKTVPLSPKKPLSLLGMKNSLIQARKYIYNKYIPQLVCLLQNSLTLQKYISVNDNVRTEQNHNTEEFFQIPSIERLENIESKLTSSVNDFEKVSQIIRQNKEYLLENKYFEIVSENKTNEISLLIIRHKKEYKNKLRKIKEITENIYQIVNELFEEVDPQTKQLTFDYMNLENDNFEKLLPVKDTLIGKLEKILQQYQLNYNERNNEKNRLLEKCQQLWSKLKIPQSYIDTFMSKNINLSRTTLTNIMNELDKLQVMKKKLIKNLIEDAWQKIEEIWTTLQLSNEEKNEFIVIFQKMKQQSNSLQDDEILLERCEEEIKDLEAKLKIYAPVLNLIKEFQSLQADKIFLENSSKDSSRLLSRNSHKILLKEERTRKRVTRHFPRVIRDLKMKLNEAEEMFAKPFQINGEALSKVIEREEQELVKKYPRSRVANNGTSIRSSVRKELPKRNPSPYKIQKKNDKMNSLPMHSKFSEITVDHRYTQKTPNGKNPTRVTSDPTNSSSTRSIQGSRISSTQQLGQTRLLPPTNISKRQLAETPKLTRSITYSGLSSSPMLDYKSTAVLSNTIRPTRLFPIDLNKKSHIPQLTKSKSNLTEASTILPLEKENINMNMNNNIIVEATPGRMELNSRFSSPYKEPDHSIYKLSLSPEGKFRLNVQQTDLDNPFEDTSIMDDEETDKCFQDWKTEQLAKLNDRV</sequence>
<evidence type="ECO:0000313" key="3">
    <source>
        <dbReference type="EMBL" id="CCC70940.1"/>
    </source>
</evidence>
<reference evidence="3 4" key="1">
    <citation type="journal article" date="2011" name="Proc. Natl. Acad. Sci. U.S.A.">
        <title>Evolutionary erosion of yeast sex chromosomes by mating-type switching accidents.</title>
        <authorList>
            <person name="Gordon J.L."/>
            <person name="Armisen D."/>
            <person name="Proux-Wera E."/>
            <person name="Oheigeartaigh S.S."/>
            <person name="Byrne K.P."/>
            <person name="Wolfe K.H."/>
        </authorList>
    </citation>
    <scope>NUCLEOTIDE SEQUENCE [LARGE SCALE GENOMIC DNA]</scope>
    <source>
        <strain evidence="4">ATCC 76901 / BCRC 22586 / CBS 4309 / NBRC 1992 / NRRL Y-12630</strain>
    </source>
</reference>
<dbReference type="InParanoid" id="G0VHQ6"/>
<dbReference type="Gene3D" id="1.20.58.1520">
    <property type="match status" value="1"/>
</dbReference>
<organism evidence="3 4">
    <name type="scientific">Naumovozyma castellii</name>
    <name type="common">Yeast</name>
    <name type="synonym">Saccharomyces castellii</name>
    <dbReference type="NCBI Taxonomy" id="27288"/>
    <lineage>
        <taxon>Eukaryota</taxon>
        <taxon>Fungi</taxon>
        <taxon>Dikarya</taxon>
        <taxon>Ascomycota</taxon>
        <taxon>Saccharomycotina</taxon>
        <taxon>Saccharomycetes</taxon>
        <taxon>Saccharomycetales</taxon>
        <taxon>Saccharomycetaceae</taxon>
        <taxon>Naumovozyma</taxon>
    </lineage>
</organism>
<dbReference type="HOGENOM" id="CLU_333226_0_0_1"/>
<gene>
    <name evidence="3" type="primary">NCAS0G00530</name>
    <name evidence="3" type="ordered locus">NCAS_0G00530</name>
</gene>
<dbReference type="GO" id="GO:0001578">
    <property type="term" value="P:microtubule bundle formation"/>
    <property type="evidence" value="ECO:0007669"/>
    <property type="project" value="EnsemblFungi"/>
</dbReference>
<dbReference type="STRING" id="1064592.G0VHQ6"/>
<feature type="compositionally biased region" description="Polar residues" evidence="2">
    <location>
        <begin position="687"/>
        <end position="724"/>
    </location>
</feature>
<reference key="2">
    <citation type="submission" date="2011-08" db="EMBL/GenBank/DDBJ databases">
        <title>Genome sequence of Naumovozyma castellii.</title>
        <authorList>
            <person name="Gordon J.L."/>
            <person name="Armisen D."/>
            <person name="Proux-Wera E."/>
            <person name="OhEigeartaigh S.S."/>
            <person name="Byrne K.P."/>
            <person name="Wolfe K.H."/>
        </authorList>
    </citation>
    <scope>NUCLEOTIDE SEQUENCE</scope>
    <source>
        <strain>Type strain:CBS 4309</strain>
    </source>
</reference>
<dbReference type="OMA" id="KRITRHF"/>
<dbReference type="eggNOG" id="KOG4302">
    <property type="taxonomic scope" value="Eukaryota"/>
</dbReference>
<feature type="compositionally biased region" description="Polar residues" evidence="2">
    <location>
        <begin position="18"/>
        <end position="42"/>
    </location>
</feature>
<dbReference type="GO" id="GO:0005880">
    <property type="term" value="C:nuclear microtubule"/>
    <property type="evidence" value="ECO:0007669"/>
    <property type="project" value="EnsemblFungi"/>
</dbReference>
<dbReference type="RefSeq" id="XP_003677293.1">
    <property type="nucleotide sequence ID" value="XM_003677245.1"/>
</dbReference>
<dbReference type="GO" id="GO:0000073">
    <property type="term" value="P:initial mitotic spindle pole body separation"/>
    <property type="evidence" value="ECO:0007669"/>
    <property type="project" value="EnsemblFungi"/>
</dbReference>
<evidence type="ECO:0000256" key="2">
    <source>
        <dbReference type="SAM" id="MobiDB-lite"/>
    </source>
</evidence>
<feature type="compositionally biased region" description="Low complexity" evidence="2">
    <location>
        <begin position="1"/>
        <end position="17"/>
    </location>
</feature>
<feature type="region of interest" description="Disordered" evidence="2">
    <location>
        <begin position="637"/>
        <end position="671"/>
    </location>
</feature>
<keyword evidence="1" id="KW-0175">Coiled coil</keyword>
<evidence type="ECO:0008006" key="5">
    <source>
        <dbReference type="Google" id="ProtNLM"/>
    </source>
</evidence>
<evidence type="ECO:0000313" key="4">
    <source>
        <dbReference type="Proteomes" id="UP000001640"/>
    </source>
</evidence>
<feature type="region of interest" description="Disordered" evidence="2">
    <location>
        <begin position="684"/>
        <end position="725"/>
    </location>
</feature>
<dbReference type="PANTHER" id="PTHR19321:SF41">
    <property type="entry name" value="FASCETTO-RELATED"/>
    <property type="match status" value="1"/>
</dbReference>
<feature type="region of interest" description="Disordered" evidence="2">
    <location>
        <begin position="1"/>
        <end position="42"/>
    </location>
</feature>
<dbReference type="OrthoDB" id="642895at2759"/>
<dbReference type="GO" id="GO:1990023">
    <property type="term" value="C:mitotic spindle midzone"/>
    <property type="evidence" value="ECO:0007669"/>
    <property type="project" value="EnsemblFungi"/>
</dbReference>
<dbReference type="PANTHER" id="PTHR19321">
    <property type="entry name" value="PROTEIN REGULATOR OF CYTOKINESIS 1 PRC1-RELATED"/>
    <property type="match status" value="1"/>
</dbReference>
<dbReference type="FunCoup" id="G0VHQ6">
    <property type="interactions" value="225"/>
</dbReference>